<proteinExistence type="predicted"/>
<evidence type="ECO:0000256" key="1">
    <source>
        <dbReference type="SAM" id="MobiDB-lite"/>
    </source>
</evidence>
<organism evidence="2 3">
    <name type="scientific">Podila minutissima</name>
    <dbReference type="NCBI Taxonomy" id="64525"/>
    <lineage>
        <taxon>Eukaryota</taxon>
        <taxon>Fungi</taxon>
        <taxon>Fungi incertae sedis</taxon>
        <taxon>Mucoromycota</taxon>
        <taxon>Mortierellomycotina</taxon>
        <taxon>Mortierellomycetes</taxon>
        <taxon>Mortierellales</taxon>
        <taxon>Mortierellaceae</taxon>
        <taxon>Podila</taxon>
    </lineage>
</organism>
<evidence type="ECO:0000313" key="3">
    <source>
        <dbReference type="Proteomes" id="UP000696485"/>
    </source>
</evidence>
<feature type="region of interest" description="Disordered" evidence="1">
    <location>
        <begin position="107"/>
        <end position="198"/>
    </location>
</feature>
<reference evidence="2" key="1">
    <citation type="journal article" date="2020" name="Fungal Divers.">
        <title>Resolving the Mortierellaceae phylogeny through synthesis of multi-gene phylogenetics and phylogenomics.</title>
        <authorList>
            <person name="Vandepol N."/>
            <person name="Liber J."/>
            <person name="Desiro A."/>
            <person name="Na H."/>
            <person name="Kennedy M."/>
            <person name="Barry K."/>
            <person name="Grigoriev I.V."/>
            <person name="Miller A.N."/>
            <person name="O'Donnell K."/>
            <person name="Stajich J.E."/>
            <person name="Bonito G."/>
        </authorList>
    </citation>
    <scope>NUCLEOTIDE SEQUENCE</scope>
    <source>
        <strain evidence="2">NVP1</strain>
    </source>
</reference>
<sequence length="332" mass="37314">MGQSEISSLKVPRSHLMAALSSATLHSLEQDAQRESWRPFPGICIEDIGVKVERDPIVRYVYRKTVVDHDKFQRARRYCSNMLSNGLFDWRGQEYQLRHIPREDQIKSTATRSIPDDDSGYMRHDIESGRGQSFTNTGSFSNYTSNTSNHKLSMQESAQAHTDHRSLHNEPFIPTAEENRNASNATEVEETEDEDKLMVPARELLTARNKNEETKAEGVPLANICLERSPELKDPALENTSSPPTATLEIMSEILSWTRSTVSDDLPYLGQQLAASPISTRPQLSSPVLSPRHNMYGSTQEQLDILFKDAPSPSPKSLLGSEDWLELGSDVE</sequence>
<keyword evidence="3" id="KW-1185">Reference proteome</keyword>
<protein>
    <submittedName>
        <fullName evidence="2">Uncharacterized protein</fullName>
    </submittedName>
</protein>
<feature type="region of interest" description="Disordered" evidence="1">
    <location>
        <begin position="308"/>
        <end position="332"/>
    </location>
</feature>
<dbReference type="Proteomes" id="UP000696485">
    <property type="component" value="Unassembled WGS sequence"/>
</dbReference>
<dbReference type="EMBL" id="JAAAUY010000312">
    <property type="protein sequence ID" value="KAF9331600.1"/>
    <property type="molecule type" value="Genomic_DNA"/>
</dbReference>
<feature type="compositionally biased region" description="Polar residues" evidence="1">
    <location>
        <begin position="130"/>
        <end position="160"/>
    </location>
</feature>
<name>A0A9P5SMG2_9FUNG</name>
<feature type="compositionally biased region" description="Acidic residues" evidence="1">
    <location>
        <begin position="323"/>
        <end position="332"/>
    </location>
</feature>
<gene>
    <name evidence="2" type="ORF">BG006_005541</name>
</gene>
<dbReference type="AlphaFoldDB" id="A0A9P5SMG2"/>
<comment type="caution">
    <text evidence="2">The sequence shown here is derived from an EMBL/GenBank/DDBJ whole genome shotgun (WGS) entry which is preliminary data.</text>
</comment>
<accession>A0A9P5SMG2</accession>
<evidence type="ECO:0000313" key="2">
    <source>
        <dbReference type="EMBL" id="KAF9331600.1"/>
    </source>
</evidence>